<evidence type="ECO:0000313" key="3">
    <source>
        <dbReference type="Proteomes" id="UP000001114"/>
    </source>
</evidence>
<keyword evidence="3" id="KW-1185">Reference proteome</keyword>
<keyword evidence="1" id="KW-0812">Transmembrane</keyword>
<dbReference type="EMBL" id="CP000746">
    <property type="protein sequence ID" value="ABR74381.1"/>
    <property type="molecule type" value="Genomic_DNA"/>
</dbReference>
<feature type="transmembrane region" description="Helical" evidence="1">
    <location>
        <begin position="6"/>
        <end position="23"/>
    </location>
</feature>
<evidence type="ECO:0008006" key="4">
    <source>
        <dbReference type="Google" id="ProtNLM"/>
    </source>
</evidence>
<sequence>MGQYIVVGIIVGLCILYVLRKFVFKSEAAKNKLCCGCDRCDGKNGSC</sequence>
<dbReference type="STRING" id="339671.Asuc_1015"/>
<dbReference type="Pfam" id="PF12669">
    <property type="entry name" value="FeoB_associated"/>
    <property type="match status" value="1"/>
</dbReference>
<evidence type="ECO:0000256" key="1">
    <source>
        <dbReference type="SAM" id="Phobius"/>
    </source>
</evidence>
<name>A6VN34_ACTSZ</name>
<evidence type="ECO:0000313" key="2">
    <source>
        <dbReference type="EMBL" id="ABR74381.1"/>
    </source>
</evidence>
<proteinExistence type="predicted"/>
<dbReference type="RefSeq" id="WP_012072758.1">
    <property type="nucleotide sequence ID" value="NC_009655.1"/>
</dbReference>
<dbReference type="eggNOG" id="ENOG5031KDK">
    <property type="taxonomic scope" value="Bacteria"/>
</dbReference>
<keyword evidence="1" id="KW-1133">Transmembrane helix</keyword>
<keyword evidence="1" id="KW-0472">Membrane</keyword>
<dbReference type="AlphaFoldDB" id="A6VN34"/>
<dbReference type="Proteomes" id="UP000001114">
    <property type="component" value="Chromosome"/>
</dbReference>
<dbReference type="KEGG" id="asu:Asuc_1015"/>
<protein>
    <recommendedName>
        <fullName evidence="4">Virus attachment protein p12 family</fullName>
    </recommendedName>
</protein>
<reference evidence="3" key="1">
    <citation type="journal article" date="2010" name="BMC Genomics">
        <title>A genomic perspective on the potential of Actinobacillus succinogenes for industrial succinate production.</title>
        <authorList>
            <person name="McKinlay J.B."/>
            <person name="Laivenieks M."/>
            <person name="Schindler B.D."/>
            <person name="McKinlay A.A."/>
            <person name="Siddaramappa S."/>
            <person name="Challacombe J.F."/>
            <person name="Lowry S.R."/>
            <person name="Clum A."/>
            <person name="Lapidus A.L."/>
            <person name="Burkhart K.B."/>
            <person name="Harkins V."/>
            <person name="Vieille C."/>
        </authorList>
    </citation>
    <scope>NUCLEOTIDE SEQUENCE [LARGE SCALE GENOMIC DNA]</scope>
    <source>
        <strain evidence="3">ATCC 55618 / DSM 22257 / CCUG 43843 / 130Z</strain>
    </source>
</reference>
<organism evidence="2 3">
    <name type="scientific">Actinobacillus succinogenes (strain ATCC 55618 / DSM 22257 / CCUG 43843 / 130Z)</name>
    <dbReference type="NCBI Taxonomy" id="339671"/>
    <lineage>
        <taxon>Bacteria</taxon>
        <taxon>Pseudomonadati</taxon>
        <taxon>Pseudomonadota</taxon>
        <taxon>Gammaproteobacteria</taxon>
        <taxon>Pasteurellales</taxon>
        <taxon>Pasteurellaceae</taxon>
        <taxon>Actinobacillus</taxon>
    </lineage>
</organism>
<accession>A6VN34</accession>
<dbReference type="HOGENOM" id="CLU_197468_7_0_6"/>
<gene>
    <name evidence="2" type="ordered locus">Asuc_1015</name>
</gene>